<dbReference type="Gene3D" id="3.40.50.150">
    <property type="entry name" value="Vaccinia Virus protein VP39"/>
    <property type="match status" value="1"/>
</dbReference>
<evidence type="ECO:0000259" key="1">
    <source>
        <dbReference type="Pfam" id="PF08241"/>
    </source>
</evidence>
<reference evidence="2" key="1">
    <citation type="journal article" date="2020" name="mSystems">
        <title>Genome- and Community-Level Interaction Insights into Carbon Utilization and Element Cycling Functions of Hydrothermarchaeota in Hydrothermal Sediment.</title>
        <authorList>
            <person name="Zhou Z."/>
            <person name="Liu Y."/>
            <person name="Xu W."/>
            <person name="Pan J."/>
            <person name="Luo Z.H."/>
            <person name="Li M."/>
        </authorList>
    </citation>
    <scope>NUCLEOTIDE SEQUENCE [LARGE SCALE GENOMIC DNA]</scope>
    <source>
        <strain evidence="2">SpSt-418</strain>
    </source>
</reference>
<dbReference type="PANTHER" id="PTHR43591">
    <property type="entry name" value="METHYLTRANSFERASE"/>
    <property type="match status" value="1"/>
</dbReference>
<dbReference type="AlphaFoldDB" id="A0A7C3PU21"/>
<dbReference type="GO" id="GO:0008757">
    <property type="term" value="F:S-adenosylmethionine-dependent methyltransferase activity"/>
    <property type="evidence" value="ECO:0007669"/>
    <property type="project" value="InterPro"/>
</dbReference>
<dbReference type="InterPro" id="IPR029063">
    <property type="entry name" value="SAM-dependent_MTases_sf"/>
</dbReference>
<accession>A0A7C3PU21</accession>
<comment type="caution">
    <text evidence="2">The sequence shown here is derived from an EMBL/GenBank/DDBJ whole genome shotgun (WGS) entry which is preliminary data.</text>
</comment>
<name>A0A7C3PU21_9CYAN</name>
<organism evidence="2">
    <name type="scientific">Oscillatoriales cyanobacterium SpSt-418</name>
    <dbReference type="NCBI Taxonomy" id="2282169"/>
    <lineage>
        <taxon>Bacteria</taxon>
        <taxon>Bacillati</taxon>
        <taxon>Cyanobacteriota</taxon>
        <taxon>Cyanophyceae</taxon>
        <taxon>Oscillatoriophycideae</taxon>
        <taxon>Oscillatoriales</taxon>
    </lineage>
</organism>
<feature type="domain" description="Methyltransferase type 11" evidence="1">
    <location>
        <begin position="45"/>
        <end position="141"/>
    </location>
</feature>
<dbReference type="EMBL" id="DSRU01000383">
    <property type="protein sequence ID" value="HFN01202.1"/>
    <property type="molecule type" value="Genomic_DNA"/>
</dbReference>
<gene>
    <name evidence="2" type="ORF">ENR64_26310</name>
</gene>
<keyword evidence="2" id="KW-0808">Transferase</keyword>
<evidence type="ECO:0000313" key="2">
    <source>
        <dbReference type="EMBL" id="HFN01202.1"/>
    </source>
</evidence>
<sequence>MIEARVREQYDQLATQYDQRWSRYVSNTLSFLKNWAQISPTDIVLDVACGTGEFERLILSENPEQQMVGIDISDKMLAIAQKKLQAYPNTAFSLASVTNLPLADQSFDVVISASSFHYFDDPGAALAEMKRVLKPNGKVIILDWCKDYLFCRLCDFLLKILDPAHKQCYTQAEFHHLLTAPGFSIQCATKVRFGLVWGLMVATATLDRLDGNEKFV</sequence>
<protein>
    <submittedName>
        <fullName evidence="2">Methyltransferase domain-containing protein</fullName>
    </submittedName>
</protein>
<keyword evidence="2" id="KW-0489">Methyltransferase</keyword>
<dbReference type="Pfam" id="PF08241">
    <property type="entry name" value="Methyltransf_11"/>
    <property type="match status" value="1"/>
</dbReference>
<dbReference type="InterPro" id="IPR013216">
    <property type="entry name" value="Methyltransf_11"/>
</dbReference>
<dbReference type="GO" id="GO:0032259">
    <property type="term" value="P:methylation"/>
    <property type="evidence" value="ECO:0007669"/>
    <property type="project" value="UniProtKB-KW"/>
</dbReference>
<dbReference type="CDD" id="cd02440">
    <property type="entry name" value="AdoMet_MTases"/>
    <property type="match status" value="1"/>
</dbReference>
<proteinExistence type="predicted"/>
<dbReference type="SUPFAM" id="SSF53335">
    <property type="entry name" value="S-adenosyl-L-methionine-dependent methyltransferases"/>
    <property type="match status" value="1"/>
</dbReference>